<dbReference type="KEGG" id="cke:B5M06_15470"/>
<evidence type="ECO:0000259" key="1">
    <source>
        <dbReference type="PROSITE" id="PS51832"/>
    </source>
</evidence>
<accession>A0A1V0BHM0</accession>
<evidence type="ECO:0000313" key="3">
    <source>
        <dbReference type="EMBL" id="KUF39588.1"/>
    </source>
</evidence>
<dbReference type="Gene3D" id="1.10.3210.10">
    <property type="entry name" value="Hypothetical protein af1432"/>
    <property type="match status" value="1"/>
</dbReference>
<evidence type="ECO:0000313" key="5">
    <source>
        <dbReference type="Proteomes" id="UP000242792"/>
    </source>
</evidence>
<keyword evidence="4" id="KW-1185">Reference proteome</keyword>
<dbReference type="Pfam" id="PF13487">
    <property type="entry name" value="HD_5"/>
    <property type="match status" value="1"/>
</dbReference>
<dbReference type="GO" id="GO:0008081">
    <property type="term" value="F:phosphoric diester hydrolase activity"/>
    <property type="evidence" value="ECO:0007669"/>
    <property type="project" value="UniProtKB-ARBA"/>
</dbReference>
<dbReference type="PANTHER" id="PTHR43155">
    <property type="entry name" value="CYCLIC DI-GMP PHOSPHODIESTERASE PA4108-RELATED"/>
    <property type="match status" value="1"/>
</dbReference>
<dbReference type="EMBL" id="CP020121">
    <property type="protein sequence ID" value="AQZ99439.1"/>
    <property type="molecule type" value="Genomic_DNA"/>
</dbReference>
<sequence length="406" mass="45373">MEQAMKTTMRRILPYELALNEALPWTVYDEFGNLLLREGYVIRQQRHLDSLFTRGAYIYEQAPDEEVEEAPAAPVAAPRQRVPHKAEPVFVRTRRLANSLERLHASLLAGELRNDMRMLVIGMAHVIAQACKDDADALLAGLHTNRSHSYLVVQQLLGAAVVEVLASEAGIDEDTRTSWVCAALTRDVGILDLQQQLDTQTRPLTAEQQAEIRCHPAYAETMLGQMGVKDPLWLQVVREHHERCDGTGYPQRLLRDAICDGARLLAVADSYAAMVTSRANRTARLPRQAMQTLYIERETAYDSAWVLALVRSLTLFPPGSMVALHNGDLALLRTRQRKPQDMQVWAVQNRSGALLQPPQPRSTAQPDHAVEQPVAVPEALYAAIDWASLWQPPEPPTQVEPQAEAV</sequence>
<accession>A0A0W7YXC1</accession>
<dbReference type="PROSITE" id="PS51832">
    <property type="entry name" value="HD_GYP"/>
    <property type="match status" value="1"/>
</dbReference>
<dbReference type="Proteomes" id="UP000242792">
    <property type="component" value="Chromosome"/>
</dbReference>
<evidence type="ECO:0000313" key="2">
    <source>
        <dbReference type="EMBL" id="AQZ99439.1"/>
    </source>
</evidence>
<reference evidence="3 4" key="1">
    <citation type="submission" date="2015-12" db="EMBL/GenBank/DDBJ databases">
        <title>Complete genome sequence of a multi-drug resistant strain Acidovorax sp. 12322-1.</title>
        <authorList>
            <person name="Ming D."/>
            <person name="Wang M."/>
            <person name="Hu S."/>
            <person name="Zhou Y."/>
            <person name="Jiang T."/>
        </authorList>
    </citation>
    <scope>NUCLEOTIDE SEQUENCE [LARGE SCALE GENOMIC DNA]</scope>
    <source>
        <strain evidence="3 4">12322-1</strain>
    </source>
</reference>
<dbReference type="STRING" id="225992.B5M06_15470"/>
<protein>
    <recommendedName>
        <fullName evidence="1">HD-GYP domain-containing protein</fullName>
    </recommendedName>
</protein>
<organism evidence="3 4">
    <name type="scientific">Comamonas kerstersii</name>
    <dbReference type="NCBI Taxonomy" id="225992"/>
    <lineage>
        <taxon>Bacteria</taxon>
        <taxon>Pseudomonadati</taxon>
        <taxon>Pseudomonadota</taxon>
        <taxon>Betaproteobacteria</taxon>
        <taxon>Burkholderiales</taxon>
        <taxon>Comamonadaceae</taxon>
        <taxon>Comamonas</taxon>
    </lineage>
</organism>
<evidence type="ECO:0000313" key="4">
    <source>
        <dbReference type="Proteomes" id="UP000053300"/>
    </source>
</evidence>
<feature type="domain" description="HD-GYP" evidence="1">
    <location>
        <begin position="129"/>
        <end position="325"/>
    </location>
</feature>
<reference evidence="2 5" key="2">
    <citation type="submission" date="2017-03" db="EMBL/GenBank/DDBJ databases">
        <title>Rapid Whole Genome Sequencing of Comamonas kerstersii Causing Continuous ambulatory Peritoneal Dialysis-Associated Peritonitis.</title>
        <authorList>
            <person name="Zheng B."/>
        </authorList>
    </citation>
    <scope>NUCLEOTIDE SEQUENCE [LARGE SCALE GENOMIC DNA]</scope>
    <source>
        <strain evidence="2 5">8943</strain>
    </source>
</reference>
<dbReference type="InterPro" id="IPR037522">
    <property type="entry name" value="HD_GYP_dom"/>
</dbReference>
<dbReference type="Proteomes" id="UP000053300">
    <property type="component" value="Unassembled WGS sequence"/>
</dbReference>
<dbReference type="EMBL" id="LPXH01000035">
    <property type="protein sequence ID" value="KUF39588.1"/>
    <property type="molecule type" value="Genomic_DNA"/>
</dbReference>
<proteinExistence type="predicted"/>
<gene>
    <name evidence="3" type="ORF">AS359_05860</name>
    <name evidence="2" type="ORF">B5M06_15470</name>
</gene>
<dbReference type="AlphaFoldDB" id="A0A0W7YXC1"/>
<dbReference type="PANTHER" id="PTHR43155:SF2">
    <property type="entry name" value="CYCLIC DI-GMP PHOSPHODIESTERASE PA4108"/>
    <property type="match status" value="1"/>
</dbReference>
<dbReference type="InterPro" id="IPR003607">
    <property type="entry name" value="HD/PDEase_dom"/>
</dbReference>
<dbReference type="SUPFAM" id="SSF109604">
    <property type="entry name" value="HD-domain/PDEase-like"/>
    <property type="match status" value="1"/>
</dbReference>
<name>A0A0W7YXC1_9BURK</name>
<dbReference type="CDD" id="cd00077">
    <property type="entry name" value="HDc"/>
    <property type="match status" value="1"/>
</dbReference>
<dbReference type="OrthoDB" id="9764808at2"/>